<keyword evidence="4" id="KW-0732">Signal</keyword>
<dbReference type="SUPFAM" id="SSF46626">
    <property type="entry name" value="Cytochrome c"/>
    <property type="match status" value="1"/>
</dbReference>
<dbReference type="GO" id="GO:0020037">
    <property type="term" value="F:heme binding"/>
    <property type="evidence" value="ECO:0007669"/>
    <property type="project" value="InterPro"/>
</dbReference>
<keyword evidence="2" id="KW-0479">Metal-binding</keyword>
<reference evidence="7" key="1">
    <citation type="submission" date="2017-08" db="EMBL/GenBank/DDBJ databases">
        <title>A dynamic microbial community with high functional redundancy inhabits the cold, oxic subseafloor aquifer.</title>
        <authorList>
            <person name="Tully B.J."/>
            <person name="Wheat C.G."/>
            <person name="Glazer B.T."/>
            <person name="Huber J.A."/>
        </authorList>
    </citation>
    <scope>NUCLEOTIDE SEQUENCE [LARGE SCALE GENOMIC DNA]</scope>
</reference>
<dbReference type="EMBL" id="NVSR01000040">
    <property type="protein sequence ID" value="PCI28158.1"/>
    <property type="molecule type" value="Genomic_DNA"/>
</dbReference>
<dbReference type="Gene3D" id="1.10.760.10">
    <property type="entry name" value="Cytochrome c-like domain"/>
    <property type="match status" value="1"/>
</dbReference>
<comment type="caution">
    <text evidence="6">The sequence shown here is derived from an EMBL/GenBank/DDBJ whole genome shotgun (WGS) entry which is preliminary data.</text>
</comment>
<dbReference type="GO" id="GO:0009055">
    <property type="term" value="F:electron transfer activity"/>
    <property type="evidence" value="ECO:0007669"/>
    <property type="project" value="InterPro"/>
</dbReference>
<evidence type="ECO:0000256" key="2">
    <source>
        <dbReference type="ARBA" id="ARBA00022723"/>
    </source>
</evidence>
<dbReference type="InterPro" id="IPR009056">
    <property type="entry name" value="Cyt_c-like_dom"/>
</dbReference>
<name>A0A2A4T3Q5_9DELT</name>
<keyword evidence="3" id="KW-0408">Iron</keyword>
<evidence type="ECO:0000256" key="1">
    <source>
        <dbReference type="ARBA" id="ARBA00022617"/>
    </source>
</evidence>
<proteinExistence type="predicted"/>
<feature type="domain" description="Cytochrome c" evidence="5">
    <location>
        <begin position="54"/>
        <end position="139"/>
    </location>
</feature>
<dbReference type="Pfam" id="PF00034">
    <property type="entry name" value="Cytochrom_C"/>
    <property type="match status" value="1"/>
</dbReference>
<evidence type="ECO:0000256" key="4">
    <source>
        <dbReference type="SAM" id="SignalP"/>
    </source>
</evidence>
<feature type="chain" id="PRO_5012314191" description="Cytochrome c domain-containing protein" evidence="4">
    <location>
        <begin position="25"/>
        <end position="143"/>
    </location>
</feature>
<protein>
    <recommendedName>
        <fullName evidence="5">Cytochrome c domain-containing protein</fullName>
    </recommendedName>
</protein>
<dbReference type="InterPro" id="IPR036909">
    <property type="entry name" value="Cyt_c-like_dom_sf"/>
</dbReference>
<evidence type="ECO:0000313" key="6">
    <source>
        <dbReference type="EMBL" id="PCI28158.1"/>
    </source>
</evidence>
<feature type="signal peptide" evidence="4">
    <location>
        <begin position="1"/>
        <end position="24"/>
    </location>
</feature>
<sequence length="143" mass="16073">MLKVNLWIAVILLFSLTLSFSSLMADEAVPQEYQEMTNPLTLEKHEVSYWRTQFLGKCALCHGKNGDGQGGSALELADEGYPQPSNFTDKAFMNSKSDGELFYQIEMGGEEKSAMPDFGEDSAQGWGEEKIWRMVAFIRLFAK</sequence>
<evidence type="ECO:0000256" key="3">
    <source>
        <dbReference type="ARBA" id="ARBA00023004"/>
    </source>
</evidence>
<dbReference type="GO" id="GO:0046872">
    <property type="term" value="F:metal ion binding"/>
    <property type="evidence" value="ECO:0007669"/>
    <property type="project" value="UniProtKB-KW"/>
</dbReference>
<evidence type="ECO:0000259" key="5">
    <source>
        <dbReference type="Pfam" id="PF00034"/>
    </source>
</evidence>
<accession>A0A2A4T3Q5</accession>
<evidence type="ECO:0000313" key="7">
    <source>
        <dbReference type="Proteomes" id="UP000218113"/>
    </source>
</evidence>
<keyword evidence="1" id="KW-0349">Heme</keyword>
<gene>
    <name evidence="6" type="ORF">COB67_07045</name>
</gene>
<dbReference type="AlphaFoldDB" id="A0A2A4T3Q5"/>
<organism evidence="6 7">
    <name type="scientific">SAR324 cluster bacterium</name>
    <dbReference type="NCBI Taxonomy" id="2024889"/>
    <lineage>
        <taxon>Bacteria</taxon>
        <taxon>Deltaproteobacteria</taxon>
        <taxon>SAR324 cluster</taxon>
    </lineage>
</organism>
<dbReference type="Proteomes" id="UP000218113">
    <property type="component" value="Unassembled WGS sequence"/>
</dbReference>